<dbReference type="Pfam" id="PF05163">
    <property type="entry name" value="DinB"/>
    <property type="match status" value="1"/>
</dbReference>
<feature type="binding site" evidence="3">
    <location>
        <position position="50"/>
    </location>
    <ligand>
        <name>a divalent metal cation</name>
        <dbReference type="ChEBI" id="CHEBI:60240"/>
    </ligand>
</feature>
<dbReference type="AlphaFoldDB" id="A0A0P1GN93"/>
<dbReference type="PANTHER" id="PTHR37302:SF1">
    <property type="entry name" value="PROTEIN DINB"/>
    <property type="match status" value="1"/>
</dbReference>
<evidence type="ECO:0000313" key="5">
    <source>
        <dbReference type="Proteomes" id="UP000054935"/>
    </source>
</evidence>
<dbReference type="Proteomes" id="UP000054935">
    <property type="component" value="Unassembled WGS sequence"/>
</dbReference>
<evidence type="ECO:0000313" key="4">
    <source>
        <dbReference type="EMBL" id="CUH76806.1"/>
    </source>
</evidence>
<dbReference type="GO" id="GO:0046872">
    <property type="term" value="F:metal ion binding"/>
    <property type="evidence" value="ECO:0007669"/>
    <property type="project" value="UniProtKB-KW"/>
</dbReference>
<dbReference type="Gene3D" id="1.20.120.450">
    <property type="entry name" value="dinb family like domain"/>
    <property type="match status" value="1"/>
</dbReference>
<dbReference type="RefSeq" id="WP_058246667.1">
    <property type="nucleotide sequence ID" value="NZ_CYSE01000002.1"/>
</dbReference>
<gene>
    <name evidence="4" type="ORF">TRN7648_01136</name>
</gene>
<reference evidence="4 5" key="1">
    <citation type="submission" date="2015-09" db="EMBL/GenBank/DDBJ databases">
        <authorList>
            <consortium name="Swine Surveillance"/>
        </authorList>
    </citation>
    <scope>NUCLEOTIDE SEQUENCE [LARGE SCALE GENOMIC DNA]</scope>
    <source>
        <strain evidence="4 5">CECT 7648</strain>
    </source>
</reference>
<dbReference type="STRING" id="441103.TRN7648_01136"/>
<name>A0A0P1GN93_9RHOB</name>
<protein>
    <submittedName>
        <fullName evidence="4">DinB family protein</fullName>
    </submittedName>
</protein>
<keyword evidence="2 3" id="KW-0479">Metal-binding</keyword>
<evidence type="ECO:0000256" key="1">
    <source>
        <dbReference type="ARBA" id="ARBA00008635"/>
    </source>
</evidence>
<comment type="similarity">
    <text evidence="1">Belongs to the DinB family.</text>
</comment>
<dbReference type="InterPro" id="IPR007837">
    <property type="entry name" value="DinB"/>
</dbReference>
<organism evidence="4 5">
    <name type="scientific">Tropicibacter naphthalenivorans</name>
    <dbReference type="NCBI Taxonomy" id="441103"/>
    <lineage>
        <taxon>Bacteria</taxon>
        <taxon>Pseudomonadati</taxon>
        <taxon>Pseudomonadota</taxon>
        <taxon>Alphaproteobacteria</taxon>
        <taxon>Rhodobacterales</taxon>
        <taxon>Roseobacteraceae</taxon>
        <taxon>Tropicibacter</taxon>
    </lineage>
</organism>
<keyword evidence="5" id="KW-1185">Reference proteome</keyword>
<dbReference type="OrthoDB" id="9807509at2"/>
<sequence>MITAEYCLTFARYNAWQNKQLKAAFHALGEAELRRDRNGFFGSILETANHILWGDQLWLSRIAGMPPPSVGMADSARMTETLSDWDIARFQTDGALLEWAKGLRSIDLAGPLEWTSGSTGEVRAMPKAQCAAHMFNHQTHHRGQIHAMLTAAGRDAPVTDMIFMPSEGPWL</sequence>
<feature type="binding site" evidence="3">
    <location>
        <position position="137"/>
    </location>
    <ligand>
        <name>a divalent metal cation</name>
        <dbReference type="ChEBI" id="CHEBI:60240"/>
    </ligand>
</feature>
<accession>A0A0P1GN93</accession>
<dbReference type="EMBL" id="CYSE01000002">
    <property type="protein sequence ID" value="CUH76806.1"/>
    <property type="molecule type" value="Genomic_DNA"/>
</dbReference>
<evidence type="ECO:0000256" key="3">
    <source>
        <dbReference type="PIRSR" id="PIRSR607837-1"/>
    </source>
</evidence>
<dbReference type="SUPFAM" id="SSF109854">
    <property type="entry name" value="DinB/YfiT-like putative metalloenzymes"/>
    <property type="match status" value="1"/>
</dbReference>
<feature type="binding site" evidence="3">
    <location>
        <position position="141"/>
    </location>
    <ligand>
        <name>a divalent metal cation</name>
        <dbReference type="ChEBI" id="CHEBI:60240"/>
    </ligand>
</feature>
<evidence type="ECO:0000256" key="2">
    <source>
        <dbReference type="ARBA" id="ARBA00022723"/>
    </source>
</evidence>
<proteinExistence type="inferred from homology"/>
<dbReference type="PANTHER" id="PTHR37302">
    <property type="entry name" value="SLR1116 PROTEIN"/>
    <property type="match status" value="1"/>
</dbReference>
<dbReference type="InterPro" id="IPR034660">
    <property type="entry name" value="DinB/YfiT-like"/>
</dbReference>